<evidence type="ECO:0000256" key="1">
    <source>
        <dbReference type="SAM" id="MobiDB-lite"/>
    </source>
</evidence>
<proteinExistence type="predicted"/>
<name>A0A6G1ECF4_9ORYZ</name>
<dbReference type="AlphaFoldDB" id="A0A6G1ECF4"/>
<evidence type="ECO:0000313" key="3">
    <source>
        <dbReference type="Proteomes" id="UP000479710"/>
    </source>
</evidence>
<evidence type="ECO:0000313" key="2">
    <source>
        <dbReference type="EMBL" id="KAF0921613.1"/>
    </source>
</evidence>
<feature type="region of interest" description="Disordered" evidence="1">
    <location>
        <begin position="1"/>
        <end position="63"/>
    </location>
</feature>
<dbReference type="Proteomes" id="UP000479710">
    <property type="component" value="Unassembled WGS sequence"/>
</dbReference>
<comment type="caution">
    <text evidence="2">The sequence shown here is derived from an EMBL/GenBank/DDBJ whole genome shotgun (WGS) entry which is preliminary data.</text>
</comment>
<gene>
    <name evidence="2" type="ORF">E2562_009801</name>
</gene>
<organism evidence="2 3">
    <name type="scientific">Oryza meyeriana var. granulata</name>
    <dbReference type="NCBI Taxonomy" id="110450"/>
    <lineage>
        <taxon>Eukaryota</taxon>
        <taxon>Viridiplantae</taxon>
        <taxon>Streptophyta</taxon>
        <taxon>Embryophyta</taxon>
        <taxon>Tracheophyta</taxon>
        <taxon>Spermatophyta</taxon>
        <taxon>Magnoliopsida</taxon>
        <taxon>Liliopsida</taxon>
        <taxon>Poales</taxon>
        <taxon>Poaceae</taxon>
        <taxon>BOP clade</taxon>
        <taxon>Oryzoideae</taxon>
        <taxon>Oryzeae</taxon>
        <taxon>Oryzinae</taxon>
        <taxon>Oryza</taxon>
        <taxon>Oryza meyeriana</taxon>
    </lineage>
</organism>
<sequence>MCDGRGPKPGGGPSPEQPVYLIRQPKRPKKRRGIIGGPFAELRKQKPKGCRLVGSEDCGGAAG</sequence>
<keyword evidence="3" id="KW-1185">Reference proteome</keyword>
<dbReference type="EMBL" id="SPHZ02000004">
    <property type="protein sequence ID" value="KAF0921613.1"/>
    <property type="molecule type" value="Genomic_DNA"/>
</dbReference>
<accession>A0A6G1ECF4</accession>
<feature type="compositionally biased region" description="Basic residues" evidence="1">
    <location>
        <begin position="24"/>
        <end position="33"/>
    </location>
</feature>
<reference evidence="2 3" key="1">
    <citation type="submission" date="2019-11" db="EMBL/GenBank/DDBJ databases">
        <title>Whole genome sequence of Oryza granulata.</title>
        <authorList>
            <person name="Li W."/>
        </authorList>
    </citation>
    <scope>NUCLEOTIDE SEQUENCE [LARGE SCALE GENOMIC DNA]</scope>
    <source>
        <strain evidence="3">cv. Menghai</strain>
        <tissue evidence="2">Leaf</tissue>
    </source>
</reference>
<protein>
    <submittedName>
        <fullName evidence="2">Uncharacterized protein</fullName>
    </submittedName>
</protein>